<gene>
    <name evidence="2" type="ORF">T01_13442</name>
</gene>
<feature type="compositionally biased region" description="Polar residues" evidence="1">
    <location>
        <begin position="16"/>
        <end position="26"/>
    </location>
</feature>
<evidence type="ECO:0000313" key="3">
    <source>
        <dbReference type="Proteomes" id="UP000054776"/>
    </source>
</evidence>
<evidence type="ECO:0000256" key="1">
    <source>
        <dbReference type="SAM" id="MobiDB-lite"/>
    </source>
</evidence>
<accession>A0A0V0YVG4</accession>
<keyword evidence="3" id="KW-1185">Reference proteome</keyword>
<dbReference type="InParanoid" id="A0A0V0YVG4"/>
<name>A0A0V0YVG4_TRISP</name>
<proteinExistence type="predicted"/>
<dbReference type="AlphaFoldDB" id="A0A0V0YVG4"/>
<dbReference type="Proteomes" id="UP000054776">
    <property type="component" value="Unassembled WGS sequence"/>
</dbReference>
<sequence>MRTSVDAHRTRRSNSRAKSSNFNSGAPDTLNLVEDDGRMHTSVAAHRARKSNSRATSGDSNSKVLGKN</sequence>
<evidence type="ECO:0000313" key="2">
    <source>
        <dbReference type="EMBL" id="KRY04311.1"/>
    </source>
</evidence>
<dbReference type="STRING" id="6334.A0A0V0YVG4"/>
<dbReference type="OrthoDB" id="5919965at2759"/>
<reference evidence="2 3" key="1">
    <citation type="submission" date="2015-01" db="EMBL/GenBank/DDBJ databases">
        <title>Evolution of Trichinella species and genotypes.</title>
        <authorList>
            <person name="Korhonen P.K."/>
            <person name="Edoardo P."/>
            <person name="Giuseppe L.R."/>
            <person name="Gasser R.B."/>
        </authorList>
    </citation>
    <scope>NUCLEOTIDE SEQUENCE [LARGE SCALE GENOMIC DNA]</scope>
    <source>
        <strain evidence="2">ISS3</strain>
    </source>
</reference>
<comment type="caution">
    <text evidence="2">The sequence shown here is derived from an EMBL/GenBank/DDBJ whole genome shotgun (WGS) entry which is preliminary data.</text>
</comment>
<protein>
    <submittedName>
        <fullName evidence="2">Uncharacterized protein</fullName>
    </submittedName>
</protein>
<organism evidence="2 3">
    <name type="scientific">Trichinella spiralis</name>
    <name type="common">Trichina worm</name>
    <dbReference type="NCBI Taxonomy" id="6334"/>
    <lineage>
        <taxon>Eukaryota</taxon>
        <taxon>Metazoa</taxon>
        <taxon>Ecdysozoa</taxon>
        <taxon>Nematoda</taxon>
        <taxon>Enoplea</taxon>
        <taxon>Dorylaimia</taxon>
        <taxon>Trichinellida</taxon>
        <taxon>Trichinellidae</taxon>
        <taxon>Trichinella</taxon>
    </lineage>
</organism>
<feature type="region of interest" description="Disordered" evidence="1">
    <location>
        <begin position="1"/>
        <end position="68"/>
    </location>
</feature>
<dbReference type="EMBL" id="JYDH01004422">
    <property type="protein sequence ID" value="KRY04311.1"/>
    <property type="molecule type" value="Genomic_DNA"/>
</dbReference>
<feature type="compositionally biased region" description="Polar residues" evidence="1">
    <location>
        <begin position="53"/>
        <end position="68"/>
    </location>
</feature>